<dbReference type="InterPro" id="IPR010775">
    <property type="entry name" value="DUF1365"/>
</dbReference>
<dbReference type="PATRIC" id="fig|1165867.3.peg.2649"/>
<evidence type="ECO:0000313" key="1">
    <source>
        <dbReference type="EMBL" id="EID79336.1"/>
    </source>
</evidence>
<reference evidence="1 2" key="1">
    <citation type="journal article" date="2012" name="J. Bacteriol.">
        <title>Draft genome sequence of the nitrophenol-degrading actinomycete Rhodococcus imtechensis RKJ300.</title>
        <authorList>
            <person name="Vikram S."/>
            <person name="Kumar S."/>
            <person name="Subramanian S."/>
            <person name="Raghava G.P."/>
        </authorList>
    </citation>
    <scope>NUCLEOTIDE SEQUENCE [LARGE SCALE GENOMIC DNA]</scope>
    <source>
        <strain evidence="1 2">RKJ300</strain>
    </source>
</reference>
<organism evidence="1 2">
    <name type="scientific">Rhodococcus opacus RKJ300 = JCM 13270</name>
    <dbReference type="NCBI Taxonomy" id="1165867"/>
    <lineage>
        <taxon>Bacteria</taxon>
        <taxon>Bacillati</taxon>
        <taxon>Actinomycetota</taxon>
        <taxon>Actinomycetes</taxon>
        <taxon>Mycobacteriales</taxon>
        <taxon>Nocardiaceae</taxon>
        <taxon>Rhodococcus</taxon>
    </lineage>
</organism>
<dbReference type="EMBL" id="AJJH01000064">
    <property type="protein sequence ID" value="EID79336.1"/>
    <property type="molecule type" value="Genomic_DNA"/>
</dbReference>
<dbReference type="Proteomes" id="UP000006447">
    <property type="component" value="Unassembled WGS sequence"/>
</dbReference>
<proteinExistence type="predicted"/>
<protein>
    <recommendedName>
        <fullName evidence="3">DUF1365 domain-containing protein</fullName>
    </recommendedName>
</protein>
<dbReference type="PANTHER" id="PTHR33973">
    <property type="entry name" value="OS07G0153300 PROTEIN"/>
    <property type="match status" value="1"/>
</dbReference>
<accession>I0WSH0</accession>
<dbReference type="Pfam" id="PF07103">
    <property type="entry name" value="DUF1365"/>
    <property type="match status" value="1"/>
</dbReference>
<name>I0WSH0_RHOOP</name>
<sequence length="261" mass="29205">MGYARRATPRTGDGVVTAPAIYSTTIRHARTEPVRNSFEYSSYSWYVDVDDLPRLPGWLGPFARFRAEDHFEPGSGAGADTLRARVDAFLATHGVDLRGGTVTALLNARVLGYVFNPLSVYWCHDVDGSLRCVIAEVHNTYGQRHSYLIRPDGSDRAEVDKQFYVSPFNDVSGRYEMRFPEPGDRLSLNVVLHRDGHAPFTATVRGTRRPATRRTVLRTQLRTPLAPLVVSARIRIQGITLWARGLPVTARPDGRQKETVQ</sequence>
<evidence type="ECO:0008006" key="3">
    <source>
        <dbReference type="Google" id="ProtNLM"/>
    </source>
</evidence>
<dbReference type="PANTHER" id="PTHR33973:SF4">
    <property type="entry name" value="OS07G0153300 PROTEIN"/>
    <property type="match status" value="1"/>
</dbReference>
<evidence type="ECO:0000313" key="2">
    <source>
        <dbReference type="Proteomes" id="UP000006447"/>
    </source>
</evidence>
<dbReference type="AlphaFoldDB" id="I0WSH0"/>
<gene>
    <name evidence="1" type="ORF">W59_13026</name>
</gene>
<comment type="caution">
    <text evidence="1">The sequence shown here is derived from an EMBL/GenBank/DDBJ whole genome shotgun (WGS) entry which is preliminary data.</text>
</comment>